<dbReference type="SUPFAM" id="SSF56300">
    <property type="entry name" value="Metallo-dependent phosphatases"/>
    <property type="match status" value="1"/>
</dbReference>
<organism evidence="3 4">
    <name type="scientific">Thecamonas trahens ATCC 50062</name>
    <dbReference type="NCBI Taxonomy" id="461836"/>
    <lineage>
        <taxon>Eukaryota</taxon>
        <taxon>Apusozoa</taxon>
        <taxon>Apusomonadida</taxon>
        <taxon>Apusomonadidae</taxon>
        <taxon>Thecamonas</taxon>
    </lineage>
</organism>
<dbReference type="GO" id="GO:0016787">
    <property type="term" value="F:hydrolase activity"/>
    <property type="evidence" value="ECO:0007669"/>
    <property type="project" value="InterPro"/>
</dbReference>
<dbReference type="RefSeq" id="XP_013759707.1">
    <property type="nucleotide sequence ID" value="XM_013904253.1"/>
</dbReference>
<evidence type="ECO:0000313" key="4">
    <source>
        <dbReference type="Proteomes" id="UP000054408"/>
    </source>
</evidence>
<dbReference type="Pfam" id="PF00149">
    <property type="entry name" value="Metallophos"/>
    <property type="match status" value="1"/>
</dbReference>
<feature type="transmembrane region" description="Helical" evidence="1">
    <location>
        <begin position="77"/>
        <end position="99"/>
    </location>
</feature>
<dbReference type="GeneID" id="25563376"/>
<sequence length="486" mass="53085">MSKENSLEFGRNFPHFRSASSILHDRQADVEHLRPDGGEEEELNFSPETWLLVIVAIGTVLGVMATILLVRHREHCGARWLVPIAGVVFGFVGAIWVILKQRYAGREKTCTHRVAAQLGTPYFEIACSVFGFVWTLAAMVEVDSGPRVCRKASETGRALLAAQSAVMVVLCVLSVTMGVSRILTGSYRALIEAGVRGVRYCCCWMGLIRPWRRRRSAKYAHVVNDGDGVRLVIRTVGDPAGEQPAGTVRFVCVSDTHRQHRELRLPDGDVLVHAGDVLFRDRGTVGVPPYRGANDGREVIQELNTWAGELLDKHAFEWIVVVGGNHDLWLEEQGAGQAQSLLSNVQYLCDSSVALSFGESLVTVYGSPVSVGGRSLNRAFQHEAESEELKRVWDHIPDDIDVVVTHSMPSILRPSSSKADVALSKRLASVRPALAVSGHVHLAHGVAEAHGTVFVGAASCNNYYMPVNLPIVVDVELPGSVQLEPV</sequence>
<accession>A0A0L0D4W4</accession>
<feature type="domain" description="Calcineurin-like phosphoesterase" evidence="2">
    <location>
        <begin position="249"/>
        <end position="441"/>
    </location>
</feature>
<feature type="transmembrane region" description="Helical" evidence="1">
    <location>
        <begin position="119"/>
        <end position="137"/>
    </location>
</feature>
<evidence type="ECO:0000313" key="3">
    <source>
        <dbReference type="EMBL" id="KNC47369.1"/>
    </source>
</evidence>
<feature type="transmembrane region" description="Helical" evidence="1">
    <location>
        <begin position="158"/>
        <end position="183"/>
    </location>
</feature>
<feature type="transmembrane region" description="Helical" evidence="1">
    <location>
        <begin position="50"/>
        <end position="70"/>
    </location>
</feature>
<reference evidence="3 4" key="1">
    <citation type="submission" date="2010-05" db="EMBL/GenBank/DDBJ databases">
        <title>The Genome Sequence of Thecamonas trahens ATCC 50062.</title>
        <authorList>
            <consortium name="The Broad Institute Genome Sequencing Platform"/>
            <person name="Russ C."/>
            <person name="Cuomo C."/>
            <person name="Shea T."/>
            <person name="Young S.K."/>
            <person name="Zeng Q."/>
            <person name="Koehrsen M."/>
            <person name="Haas B."/>
            <person name="Borodovsky M."/>
            <person name="Guigo R."/>
            <person name="Alvarado L."/>
            <person name="Berlin A."/>
            <person name="Bochicchio J."/>
            <person name="Borenstein D."/>
            <person name="Chapman S."/>
            <person name="Chen Z."/>
            <person name="Freedman E."/>
            <person name="Gellesch M."/>
            <person name="Goldberg J."/>
            <person name="Griggs A."/>
            <person name="Gujja S."/>
            <person name="Heilman E."/>
            <person name="Heiman D."/>
            <person name="Hepburn T."/>
            <person name="Howarth C."/>
            <person name="Jen D."/>
            <person name="Larson L."/>
            <person name="Mehta T."/>
            <person name="Park D."/>
            <person name="Pearson M."/>
            <person name="Roberts A."/>
            <person name="Saif S."/>
            <person name="Shenoy N."/>
            <person name="Sisk P."/>
            <person name="Stolte C."/>
            <person name="Sykes S."/>
            <person name="Thomson T."/>
            <person name="Walk T."/>
            <person name="White J."/>
            <person name="Yandava C."/>
            <person name="Burger G."/>
            <person name="Gray M.W."/>
            <person name="Holland P.W.H."/>
            <person name="King N."/>
            <person name="Lang F.B.F."/>
            <person name="Roger A.J."/>
            <person name="Ruiz-Trillo I."/>
            <person name="Lander E."/>
            <person name="Nusbaum C."/>
        </authorList>
    </citation>
    <scope>NUCLEOTIDE SEQUENCE [LARGE SCALE GENOMIC DNA]</scope>
    <source>
        <strain evidence="3 4">ATCC 50062</strain>
    </source>
</reference>
<proteinExistence type="predicted"/>
<dbReference type="InterPro" id="IPR004843">
    <property type="entry name" value="Calcineurin-like_PHP"/>
</dbReference>
<dbReference type="InterPro" id="IPR029052">
    <property type="entry name" value="Metallo-depent_PP-like"/>
</dbReference>
<dbReference type="PANTHER" id="PTHR12905:SF0">
    <property type="entry name" value="CALCINEURIN-LIKE PHOSPHOESTERASE DOMAIN-CONTAINING PROTEIN"/>
    <property type="match status" value="1"/>
</dbReference>
<dbReference type="EMBL" id="GL349446">
    <property type="protein sequence ID" value="KNC47369.1"/>
    <property type="molecule type" value="Genomic_DNA"/>
</dbReference>
<dbReference type="PANTHER" id="PTHR12905">
    <property type="entry name" value="METALLOPHOSPHOESTERASE"/>
    <property type="match status" value="1"/>
</dbReference>
<name>A0A0L0D4W4_THETB</name>
<keyword evidence="1" id="KW-1133">Transmembrane helix</keyword>
<dbReference type="eggNOG" id="KOG3947">
    <property type="taxonomic scope" value="Eukaryota"/>
</dbReference>
<dbReference type="InterPro" id="IPR051693">
    <property type="entry name" value="UPF0046_metallophosphoest"/>
</dbReference>
<evidence type="ECO:0000256" key="1">
    <source>
        <dbReference type="SAM" id="Phobius"/>
    </source>
</evidence>
<gene>
    <name evidence="3" type="ORF">AMSG_03803</name>
</gene>
<keyword evidence="4" id="KW-1185">Reference proteome</keyword>
<dbReference type="Proteomes" id="UP000054408">
    <property type="component" value="Unassembled WGS sequence"/>
</dbReference>
<keyword evidence="1" id="KW-0472">Membrane</keyword>
<dbReference type="OrthoDB" id="630188at2759"/>
<evidence type="ECO:0000259" key="2">
    <source>
        <dbReference type="Pfam" id="PF00149"/>
    </source>
</evidence>
<protein>
    <submittedName>
        <fullName evidence="3">Metallophosphoesterase</fullName>
    </submittedName>
</protein>
<dbReference type="Gene3D" id="3.60.21.10">
    <property type="match status" value="1"/>
</dbReference>
<dbReference type="AlphaFoldDB" id="A0A0L0D4W4"/>
<keyword evidence="1" id="KW-0812">Transmembrane</keyword>